<proteinExistence type="predicted"/>
<gene>
    <name evidence="2" type="ORF">MNODULE_07830</name>
</gene>
<evidence type="ECO:0000313" key="2">
    <source>
        <dbReference type="EMBL" id="NKE70643.1"/>
    </source>
</evidence>
<organism evidence="2 3">
    <name type="scientific">Candidatus Manganitrophus noduliformans</name>
    <dbReference type="NCBI Taxonomy" id="2606439"/>
    <lineage>
        <taxon>Bacteria</taxon>
        <taxon>Pseudomonadati</taxon>
        <taxon>Nitrospirota</taxon>
        <taxon>Nitrospiria</taxon>
        <taxon>Candidatus Troglogloeales</taxon>
        <taxon>Candidatus Manganitrophaceae</taxon>
        <taxon>Candidatus Manganitrophus</taxon>
    </lineage>
</organism>
<feature type="compositionally biased region" description="Basic and acidic residues" evidence="1">
    <location>
        <begin position="138"/>
        <end position="152"/>
    </location>
</feature>
<dbReference type="Proteomes" id="UP000534783">
    <property type="component" value="Unassembled WGS sequence"/>
</dbReference>
<evidence type="ECO:0000256" key="1">
    <source>
        <dbReference type="SAM" id="MobiDB-lite"/>
    </source>
</evidence>
<name>A0A7X6IAK8_9BACT</name>
<feature type="region of interest" description="Disordered" evidence="1">
    <location>
        <begin position="138"/>
        <end position="160"/>
    </location>
</feature>
<evidence type="ECO:0008006" key="4">
    <source>
        <dbReference type="Google" id="ProtNLM"/>
    </source>
</evidence>
<dbReference type="PROSITE" id="PS51257">
    <property type="entry name" value="PROKAR_LIPOPROTEIN"/>
    <property type="match status" value="1"/>
</dbReference>
<comment type="caution">
    <text evidence="2">The sequence shown here is derived from an EMBL/GenBank/DDBJ whole genome shotgun (WGS) entry which is preliminary data.</text>
</comment>
<feature type="region of interest" description="Disordered" evidence="1">
    <location>
        <begin position="32"/>
        <end position="52"/>
    </location>
</feature>
<evidence type="ECO:0000313" key="3">
    <source>
        <dbReference type="Proteomes" id="UP000534783"/>
    </source>
</evidence>
<dbReference type="RefSeq" id="WP_168058880.1">
    <property type="nucleotide sequence ID" value="NZ_VTOW01000001.1"/>
</dbReference>
<sequence>MSSKTSIKWFWHFILLFAMIATGFGCGSGGGGGNSGGNNDPGQNDANPPRFAGLTGIVSPSNTGNVELTADEASDGETPKEQLVYLIYASTTFPVDQAAITPYTFNGVDSCSGGQCRFVVTDLNKDGNTTYYFSSRARDGAGNVDRDPHPTEENSSFSVTPLKFSGIGDDGGNPLGSSLNVDPARHAVHPALAVVQGTPYVIWEECAPPSQPNPSGLASDHPCNLDEPSKIYVKRWNGSSWELVTEGTGQDDLNKNDTAHSHSPTITADQNEIYVAWREIGQNLFIQKFNGTQWTPISTLGNTGFGGDRPALTRHIAMGSLLGIAYEFSPQTVDHRQIFFRQWDGSAWTPSGTTLNKNPDEAGEAPIFSRNGQELYMTWKESTVTTPLATGGHSHTIPNIFVRKLNGANWDLIGDSLNINPANEARYPSIDLRDNVPYVAWHECLQASCSDEHIFVKHWDGGQWVQDKDTGNCPSIPDCGSLNHVSDGNKIPSRFAMTPSLSTFGNRIFVAWSERDDDTSPPTYKIRLKSLNGGGKWDFNGTLSSRNSYSPALYSDGQGLFVAWVEENEAGRLQLHVARN</sequence>
<reference evidence="2 3" key="1">
    <citation type="journal article" date="2020" name="Nature">
        <title>Bacterial chemolithoautotrophy via manganese oxidation.</title>
        <authorList>
            <person name="Yu H."/>
            <person name="Leadbetter J.R."/>
        </authorList>
    </citation>
    <scope>NUCLEOTIDE SEQUENCE [LARGE SCALE GENOMIC DNA]</scope>
    <source>
        <strain evidence="2 3">Mn-1</strain>
    </source>
</reference>
<keyword evidence="3" id="KW-1185">Reference proteome</keyword>
<dbReference type="EMBL" id="VTOW01000001">
    <property type="protein sequence ID" value="NKE70643.1"/>
    <property type="molecule type" value="Genomic_DNA"/>
</dbReference>
<protein>
    <recommendedName>
        <fullName evidence="4">Exo-alpha-sialidase</fullName>
    </recommendedName>
</protein>
<accession>A0A7X6IAK8</accession>
<dbReference type="AlphaFoldDB" id="A0A7X6IAK8"/>